<protein>
    <submittedName>
        <fullName evidence="3">Uncharacterized protein</fullName>
    </submittedName>
</protein>
<organism evidence="3 4">
    <name type="scientific">Thelohanellus kitauei</name>
    <name type="common">Myxosporean</name>
    <dbReference type="NCBI Taxonomy" id="669202"/>
    <lineage>
        <taxon>Eukaryota</taxon>
        <taxon>Metazoa</taxon>
        <taxon>Cnidaria</taxon>
        <taxon>Myxozoa</taxon>
        <taxon>Myxosporea</taxon>
        <taxon>Bivalvulida</taxon>
        <taxon>Platysporina</taxon>
        <taxon>Myxobolidae</taxon>
        <taxon>Thelohanellus</taxon>
    </lineage>
</organism>
<feature type="transmembrane region" description="Helical" evidence="2">
    <location>
        <begin position="21"/>
        <end position="40"/>
    </location>
</feature>
<dbReference type="EMBL" id="JWZT01005751">
    <property type="protein sequence ID" value="KII60224.1"/>
    <property type="molecule type" value="Genomic_DNA"/>
</dbReference>
<feature type="region of interest" description="Disordered" evidence="1">
    <location>
        <begin position="216"/>
        <end position="237"/>
    </location>
</feature>
<sequence>MKMNNILRKIDPRTFQGFLTALVCIQMFLLTLFVFLPNLITTSLTKDEQGQINYTESKYGIVVLSGNDTLTHSILRESTSEGIFDMSVIIVAAYISQIVRIILFQYLYRNVINSSFICYLLTHSWLASGKTFTNIEILNFYRLYHVTPFIRKYSEILKKRGMMANVSALIHVPMVIFCLNTFEILLFVLYHIEISINPFRITFVWQEIINEELNRKNRDNEKPPDIQDETRMETDAN</sequence>
<dbReference type="Proteomes" id="UP000031668">
    <property type="component" value="Unassembled WGS sequence"/>
</dbReference>
<name>A0A0C2M771_THEKT</name>
<evidence type="ECO:0000256" key="1">
    <source>
        <dbReference type="SAM" id="MobiDB-lite"/>
    </source>
</evidence>
<keyword evidence="4" id="KW-1185">Reference proteome</keyword>
<keyword evidence="2" id="KW-0812">Transmembrane</keyword>
<dbReference type="AlphaFoldDB" id="A0A0C2M771"/>
<evidence type="ECO:0000256" key="2">
    <source>
        <dbReference type="SAM" id="Phobius"/>
    </source>
</evidence>
<comment type="caution">
    <text evidence="3">The sequence shown here is derived from an EMBL/GenBank/DDBJ whole genome shotgun (WGS) entry which is preliminary data.</text>
</comment>
<evidence type="ECO:0000313" key="4">
    <source>
        <dbReference type="Proteomes" id="UP000031668"/>
    </source>
</evidence>
<gene>
    <name evidence="3" type="ORF">RF11_13386</name>
</gene>
<proteinExistence type="predicted"/>
<reference evidence="3 4" key="1">
    <citation type="journal article" date="2014" name="Genome Biol. Evol.">
        <title>The genome of the myxosporean Thelohanellus kitauei shows adaptations to nutrient acquisition within its fish host.</title>
        <authorList>
            <person name="Yang Y."/>
            <person name="Xiong J."/>
            <person name="Zhou Z."/>
            <person name="Huo F."/>
            <person name="Miao W."/>
            <person name="Ran C."/>
            <person name="Liu Y."/>
            <person name="Zhang J."/>
            <person name="Feng J."/>
            <person name="Wang M."/>
            <person name="Wang M."/>
            <person name="Wang L."/>
            <person name="Yao B."/>
        </authorList>
    </citation>
    <scope>NUCLEOTIDE SEQUENCE [LARGE SCALE GENOMIC DNA]</scope>
    <source>
        <strain evidence="3">Wuqing</strain>
    </source>
</reference>
<feature type="transmembrane region" description="Helical" evidence="2">
    <location>
        <begin position="168"/>
        <end position="192"/>
    </location>
</feature>
<feature type="transmembrane region" description="Helical" evidence="2">
    <location>
        <begin position="83"/>
        <end position="103"/>
    </location>
</feature>
<accession>A0A0C2M771</accession>
<keyword evidence="2" id="KW-1133">Transmembrane helix</keyword>
<keyword evidence="2" id="KW-0472">Membrane</keyword>
<evidence type="ECO:0000313" key="3">
    <source>
        <dbReference type="EMBL" id="KII60224.1"/>
    </source>
</evidence>